<accession>A0A9D4A1L3</accession>
<dbReference type="Proteomes" id="UP000828251">
    <property type="component" value="Unassembled WGS sequence"/>
</dbReference>
<keyword evidence="3" id="KW-1185">Reference proteome</keyword>
<sequence>MDTLGTQLLPSKPNQDNSTFSKKKQKKISDESEQIFTSLTDATTLEDKIICFADDILTY</sequence>
<dbReference type="EMBL" id="JAIQCV010000007">
    <property type="protein sequence ID" value="KAH1081295.1"/>
    <property type="molecule type" value="Genomic_DNA"/>
</dbReference>
<organism evidence="2 3">
    <name type="scientific">Gossypium stocksii</name>
    <dbReference type="NCBI Taxonomy" id="47602"/>
    <lineage>
        <taxon>Eukaryota</taxon>
        <taxon>Viridiplantae</taxon>
        <taxon>Streptophyta</taxon>
        <taxon>Embryophyta</taxon>
        <taxon>Tracheophyta</taxon>
        <taxon>Spermatophyta</taxon>
        <taxon>Magnoliopsida</taxon>
        <taxon>eudicotyledons</taxon>
        <taxon>Gunneridae</taxon>
        <taxon>Pentapetalae</taxon>
        <taxon>rosids</taxon>
        <taxon>malvids</taxon>
        <taxon>Malvales</taxon>
        <taxon>Malvaceae</taxon>
        <taxon>Malvoideae</taxon>
        <taxon>Gossypium</taxon>
    </lineage>
</organism>
<reference evidence="2 3" key="1">
    <citation type="journal article" date="2021" name="Plant Biotechnol. J.">
        <title>Multi-omics assisted identification of the key and species-specific regulatory components of drought-tolerant mechanisms in Gossypium stocksii.</title>
        <authorList>
            <person name="Yu D."/>
            <person name="Ke L."/>
            <person name="Zhang D."/>
            <person name="Wu Y."/>
            <person name="Sun Y."/>
            <person name="Mei J."/>
            <person name="Sun J."/>
            <person name="Sun Y."/>
        </authorList>
    </citation>
    <scope>NUCLEOTIDE SEQUENCE [LARGE SCALE GENOMIC DNA]</scope>
    <source>
        <strain evidence="3">cv. E1</strain>
        <tissue evidence="2">Leaf</tissue>
    </source>
</reference>
<evidence type="ECO:0000313" key="2">
    <source>
        <dbReference type="EMBL" id="KAH1081295.1"/>
    </source>
</evidence>
<protein>
    <submittedName>
        <fullName evidence="2">Uncharacterized protein</fullName>
    </submittedName>
</protein>
<evidence type="ECO:0000256" key="1">
    <source>
        <dbReference type="SAM" id="MobiDB-lite"/>
    </source>
</evidence>
<feature type="region of interest" description="Disordered" evidence="1">
    <location>
        <begin position="1"/>
        <end position="26"/>
    </location>
</feature>
<name>A0A9D4A1L3_9ROSI</name>
<gene>
    <name evidence="2" type="ORF">J1N35_021056</name>
</gene>
<evidence type="ECO:0000313" key="3">
    <source>
        <dbReference type="Proteomes" id="UP000828251"/>
    </source>
</evidence>
<feature type="compositionally biased region" description="Polar residues" evidence="1">
    <location>
        <begin position="1"/>
        <end position="20"/>
    </location>
</feature>
<proteinExistence type="predicted"/>
<dbReference type="AlphaFoldDB" id="A0A9D4A1L3"/>
<comment type="caution">
    <text evidence="2">The sequence shown here is derived from an EMBL/GenBank/DDBJ whole genome shotgun (WGS) entry which is preliminary data.</text>
</comment>